<proteinExistence type="predicted"/>
<name>A0ACB9LH40_9MYRT</name>
<organism evidence="1 2">
    <name type="scientific">Melastoma candidum</name>
    <dbReference type="NCBI Taxonomy" id="119954"/>
    <lineage>
        <taxon>Eukaryota</taxon>
        <taxon>Viridiplantae</taxon>
        <taxon>Streptophyta</taxon>
        <taxon>Embryophyta</taxon>
        <taxon>Tracheophyta</taxon>
        <taxon>Spermatophyta</taxon>
        <taxon>Magnoliopsida</taxon>
        <taxon>eudicotyledons</taxon>
        <taxon>Gunneridae</taxon>
        <taxon>Pentapetalae</taxon>
        <taxon>rosids</taxon>
        <taxon>malvids</taxon>
        <taxon>Myrtales</taxon>
        <taxon>Melastomataceae</taxon>
        <taxon>Melastomatoideae</taxon>
        <taxon>Melastomateae</taxon>
        <taxon>Melastoma</taxon>
    </lineage>
</organism>
<evidence type="ECO:0000313" key="1">
    <source>
        <dbReference type="EMBL" id="KAI4310810.1"/>
    </source>
</evidence>
<dbReference type="EMBL" id="CM042890">
    <property type="protein sequence ID" value="KAI4310810.1"/>
    <property type="molecule type" value="Genomic_DNA"/>
</dbReference>
<reference evidence="2" key="1">
    <citation type="journal article" date="2023" name="Front. Plant Sci.">
        <title>Chromosomal-level genome assembly of Melastoma candidum provides insights into trichome evolution.</title>
        <authorList>
            <person name="Zhong Y."/>
            <person name="Wu W."/>
            <person name="Sun C."/>
            <person name="Zou P."/>
            <person name="Liu Y."/>
            <person name="Dai S."/>
            <person name="Zhou R."/>
        </authorList>
    </citation>
    <scope>NUCLEOTIDE SEQUENCE [LARGE SCALE GENOMIC DNA]</scope>
</reference>
<protein>
    <submittedName>
        <fullName evidence="1">Uncharacterized protein</fullName>
    </submittedName>
</protein>
<evidence type="ECO:0000313" key="2">
    <source>
        <dbReference type="Proteomes" id="UP001057402"/>
    </source>
</evidence>
<keyword evidence="2" id="KW-1185">Reference proteome</keyword>
<dbReference type="Proteomes" id="UP001057402">
    <property type="component" value="Chromosome 11"/>
</dbReference>
<sequence>MDTNHPRISRWEGRKEHAEVSLSRRCFFLAAADVFVIHAEAVIVDFNLGWLNYDVCLGASTVGSFTRSLPEVPTGNWVYCLRLVAFVGPAIQLFRDAQGVLEVLADITQAKTMEWTREMCFNCFNKFPVPFRENESTTATAKGNNESSASMTAAQIREPKYFPFKSTLSISKSGSMLEGVGTLLRKFHEVQPCFVPFLAKLAYMTQKPHVGRVCPAKFLLACTEGYLVFEPLLISQPNQLMLVGGGGSEPLHMYAHPAMFLLRMLEPQGI</sequence>
<gene>
    <name evidence="1" type="ORF">MLD38_035761</name>
</gene>
<comment type="caution">
    <text evidence="1">The sequence shown here is derived from an EMBL/GenBank/DDBJ whole genome shotgun (WGS) entry which is preliminary data.</text>
</comment>
<accession>A0ACB9LH40</accession>